<comment type="caution">
    <text evidence="3">The sequence shown here is derived from an EMBL/GenBank/DDBJ whole genome shotgun (WGS) entry which is preliminary data.</text>
</comment>
<dbReference type="EMBL" id="QOUX01000046">
    <property type="protein sequence ID" value="RXI98004.1"/>
    <property type="molecule type" value="Genomic_DNA"/>
</dbReference>
<dbReference type="AlphaFoldDB" id="A0A4V1LFZ7"/>
<evidence type="ECO:0000313" key="3">
    <source>
        <dbReference type="EMBL" id="RXI98004.1"/>
    </source>
</evidence>
<feature type="region of interest" description="Disordered" evidence="1">
    <location>
        <begin position="324"/>
        <end position="356"/>
    </location>
</feature>
<organism evidence="3 4">
    <name type="scientific">Anaerobacillus alkaliphilus</name>
    <dbReference type="NCBI Taxonomy" id="1548597"/>
    <lineage>
        <taxon>Bacteria</taxon>
        <taxon>Bacillati</taxon>
        <taxon>Bacillota</taxon>
        <taxon>Bacilli</taxon>
        <taxon>Bacillales</taxon>
        <taxon>Bacillaceae</taxon>
        <taxon>Anaerobacillus</taxon>
    </lineage>
</organism>
<dbReference type="Gene3D" id="3.30.750.140">
    <property type="match status" value="1"/>
</dbReference>
<proteinExistence type="predicted"/>
<reference evidence="3 4" key="1">
    <citation type="journal article" date="2019" name="Int. J. Syst. Evol. Microbiol.">
        <title>Anaerobacillus alkaliphilus sp. nov., a novel alkaliphilic and moderately halophilic bacterium.</title>
        <authorList>
            <person name="Borsodi A.K."/>
            <person name="Aszalos J.M."/>
            <person name="Bihari P."/>
            <person name="Nagy I."/>
            <person name="Schumann P."/>
            <person name="Sproer C."/>
            <person name="Kovacs A.L."/>
            <person name="Boka K."/>
            <person name="Dobosy P."/>
            <person name="Ovari M."/>
            <person name="Szili-Kovacs T."/>
            <person name="Toth E."/>
        </authorList>
    </citation>
    <scope>NUCLEOTIDE SEQUENCE [LARGE SCALE GENOMIC DNA]</scope>
    <source>
        <strain evidence="3 4">B16-10</strain>
    </source>
</reference>
<dbReference type="InterPro" id="IPR038610">
    <property type="entry name" value="FliK-like_C_sf"/>
</dbReference>
<dbReference type="InterPro" id="IPR021136">
    <property type="entry name" value="Flagellar_hook_control-like_C"/>
</dbReference>
<dbReference type="CDD" id="cd17470">
    <property type="entry name" value="T3SS_Flik_C"/>
    <property type="match status" value="1"/>
</dbReference>
<evidence type="ECO:0000256" key="1">
    <source>
        <dbReference type="SAM" id="MobiDB-lite"/>
    </source>
</evidence>
<gene>
    <name evidence="3" type="ORF">DS745_16790</name>
</gene>
<dbReference type="Proteomes" id="UP000290649">
    <property type="component" value="Unassembled WGS sequence"/>
</dbReference>
<evidence type="ECO:0000259" key="2">
    <source>
        <dbReference type="Pfam" id="PF02120"/>
    </source>
</evidence>
<evidence type="ECO:0000313" key="4">
    <source>
        <dbReference type="Proteomes" id="UP000290649"/>
    </source>
</evidence>
<protein>
    <recommendedName>
        <fullName evidence="2">Flagellar hook-length control protein-like C-terminal domain-containing protein</fullName>
    </recommendedName>
</protein>
<name>A0A4V1LFZ7_9BACI</name>
<sequence>MNGINVVQGTVVQQMLGATGSKKSNSSFDKFFNSAMGRNDGAFLNTMPQLTKEEHVDLQTLLTQFSNQLSLDEPILSEEVMVTTKIEELLKMLAIELQVEIEDINQNSQDVVSLIREGAEYLHSPAHLIVLMTKLSKLTSLETGIDRENHTGSLLQKMLVQLKSILTEEHMYSGQKDNIDKQQFILAAYKAFSLNEPTSNNQTVLPSIQGLPLTQMHQLVLHTGEGRAQQMNEEQFLRQFQNILNKSTLVQSPNGMNKLTIKLFPQHLGRLDVTLIQQNGMIVAQLLTTTKAAKHLVEAQLHHLKQAFVNQNIQVEKVEVQTQQSYLQDRQNQEEQRNNNRNKGEKERSPKDDDIKFEDLLKEIDAKV</sequence>
<keyword evidence="4" id="KW-1185">Reference proteome</keyword>
<feature type="compositionally biased region" description="Basic and acidic residues" evidence="1">
    <location>
        <begin position="331"/>
        <end position="356"/>
    </location>
</feature>
<dbReference type="RefSeq" id="WP_129079367.1">
    <property type="nucleotide sequence ID" value="NZ_QOUX01000046.1"/>
</dbReference>
<accession>A0A4V1LFZ7</accession>
<dbReference type="OrthoDB" id="2112988at2"/>
<dbReference type="Pfam" id="PF02120">
    <property type="entry name" value="Flg_hook"/>
    <property type="match status" value="1"/>
</dbReference>
<feature type="domain" description="Flagellar hook-length control protein-like C-terminal" evidence="2">
    <location>
        <begin position="250"/>
        <end position="326"/>
    </location>
</feature>